<protein>
    <recommendedName>
        <fullName evidence="3">Enoyl reductase (ER) domain-containing protein</fullName>
    </recommendedName>
</protein>
<dbReference type="SMART" id="SM00829">
    <property type="entry name" value="PKS_ER"/>
    <property type="match status" value="1"/>
</dbReference>
<keyword evidence="5" id="KW-1185">Reference proteome</keyword>
<sequence>MPPSNTAAWLTKPKTPLSVSSAPYTQPGPNQIVVRSRAIAVNFCDWAKQDLGSMLFPWVKLPFVMGEDVAGEVVEVGPGADALFKVGDRVLGHAVGLDKISSGASEGAFQEYVVLRAGLVARIPDSVAFERACVLPVCLSTAATGLFCDKHLGLNLPSLDNHAAAEGKKAGKVLVVWGASTAVGMNCVQLAVGAGYTVVATAGKHNFDYVRSLGAAEVFDYREANCAREVIQATQKIGSGCAGAVAIGADSIKPCIDIVSACCKGTDKAYVAQMSLNGPPPPKPGALNLVSWLAGAAYAWISTLVKKNLKGVKVEFIWGSDLYDGPVAEAVYGSFLPAALAKGRFVPAPEPQVVGHGLDKIQEAFEVGRKGVSAKKLVVTV</sequence>
<dbReference type="Gene3D" id="3.90.180.10">
    <property type="entry name" value="Medium-chain alcohol dehydrogenases, catalytic domain"/>
    <property type="match status" value="1"/>
</dbReference>
<evidence type="ECO:0000313" key="4">
    <source>
        <dbReference type="EMBL" id="KAK7717818.1"/>
    </source>
</evidence>
<name>A0ABR1NW90_DIAER</name>
<evidence type="ECO:0000259" key="3">
    <source>
        <dbReference type="SMART" id="SM00829"/>
    </source>
</evidence>
<proteinExistence type="inferred from homology"/>
<dbReference type="InterPro" id="IPR013154">
    <property type="entry name" value="ADH-like_N"/>
</dbReference>
<dbReference type="Pfam" id="PF08240">
    <property type="entry name" value="ADH_N"/>
    <property type="match status" value="1"/>
</dbReference>
<dbReference type="InterPro" id="IPR011032">
    <property type="entry name" value="GroES-like_sf"/>
</dbReference>
<dbReference type="Gene3D" id="3.40.50.720">
    <property type="entry name" value="NAD(P)-binding Rossmann-like Domain"/>
    <property type="match status" value="1"/>
</dbReference>
<evidence type="ECO:0000256" key="2">
    <source>
        <dbReference type="ARBA" id="ARBA00023002"/>
    </source>
</evidence>
<dbReference type="InterPro" id="IPR047122">
    <property type="entry name" value="Trans-enoyl_RdTase-like"/>
</dbReference>
<dbReference type="PANTHER" id="PTHR45348:SF2">
    <property type="entry name" value="ZINC-TYPE ALCOHOL DEHYDROGENASE-LIKE PROTEIN C2E1P3.01"/>
    <property type="match status" value="1"/>
</dbReference>
<keyword evidence="2" id="KW-0560">Oxidoreductase</keyword>
<dbReference type="PANTHER" id="PTHR45348">
    <property type="entry name" value="HYPOTHETICAL OXIDOREDUCTASE (EUROFUNG)"/>
    <property type="match status" value="1"/>
</dbReference>
<dbReference type="EMBL" id="JAKNSF020000091">
    <property type="protein sequence ID" value="KAK7717818.1"/>
    <property type="molecule type" value="Genomic_DNA"/>
</dbReference>
<dbReference type="SUPFAM" id="SSF50129">
    <property type="entry name" value="GroES-like"/>
    <property type="match status" value="1"/>
</dbReference>
<comment type="similarity">
    <text evidence="1">Belongs to the zinc-containing alcohol dehydrogenase family.</text>
</comment>
<dbReference type="Proteomes" id="UP001430848">
    <property type="component" value="Unassembled WGS sequence"/>
</dbReference>
<accession>A0ABR1NW90</accession>
<dbReference type="InterPro" id="IPR020843">
    <property type="entry name" value="ER"/>
</dbReference>
<evidence type="ECO:0000313" key="5">
    <source>
        <dbReference type="Proteomes" id="UP001430848"/>
    </source>
</evidence>
<dbReference type="InterPro" id="IPR036291">
    <property type="entry name" value="NAD(P)-bd_dom_sf"/>
</dbReference>
<reference evidence="4 5" key="1">
    <citation type="submission" date="2024-02" db="EMBL/GenBank/DDBJ databases">
        <title>De novo assembly and annotation of 12 fungi associated with fruit tree decline syndrome in Ontario, Canada.</title>
        <authorList>
            <person name="Sulman M."/>
            <person name="Ellouze W."/>
            <person name="Ilyukhin E."/>
        </authorList>
    </citation>
    <scope>NUCLEOTIDE SEQUENCE [LARGE SCALE GENOMIC DNA]</scope>
    <source>
        <strain evidence="4 5">M169</strain>
    </source>
</reference>
<dbReference type="CDD" id="cd08249">
    <property type="entry name" value="enoyl_reductase_like"/>
    <property type="match status" value="1"/>
</dbReference>
<dbReference type="SUPFAM" id="SSF51735">
    <property type="entry name" value="NAD(P)-binding Rossmann-fold domains"/>
    <property type="match status" value="1"/>
</dbReference>
<comment type="caution">
    <text evidence="4">The sequence shown here is derived from an EMBL/GenBank/DDBJ whole genome shotgun (WGS) entry which is preliminary data.</text>
</comment>
<organism evidence="4 5">
    <name type="scientific">Diaporthe eres</name>
    <name type="common">Phomopsis oblonga</name>
    <dbReference type="NCBI Taxonomy" id="83184"/>
    <lineage>
        <taxon>Eukaryota</taxon>
        <taxon>Fungi</taxon>
        <taxon>Dikarya</taxon>
        <taxon>Ascomycota</taxon>
        <taxon>Pezizomycotina</taxon>
        <taxon>Sordariomycetes</taxon>
        <taxon>Sordariomycetidae</taxon>
        <taxon>Diaporthales</taxon>
        <taxon>Diaporthaceae</taxon>
        <taxon>Diaporthe</taxon>
        <taxon>Diaporthe eres species complex</taxon>
    </lineage>
</organism>
<gene>
    <name evidence="4" type="ORF">SLS63_010673</name>
</gene>
<feature type="domain" description="Enoyl reductase (ER)" evidence="3">
    <location>
        <begin position="14"/>
        <end position="379"/>
    </location>
</feature>
<evidence type="ECO:0000256" key="1">
    <source>
        <dbReference type="ARBA" id="ARBA00008072"/>
    </source>
</evidence>